<accession>G0JP75</accession>
<dbReference type="STRING" id="743299.Acife_1141"/>
<evidence type="ECO:0000313" key="1">
    <source>
        <dbReference type="EMBL" id="AEM47306.1"/>
    </source>
</evidence>
<sequence length="54" mass="6174">MLVRYEIMFNDWPVVIKKQLLTTKPAMKLDMILAVTLVIKAAKRIAGKADERSN</sequence>
<protein>
    <submittedName>
        <fullName evidence="1">Uncharacterized protein</fullName>
    </submittedName>
</protein>
<evidence type="ECO:0000313" key="2">
    <source>
        <dbReference type="Proteomes" id="UP000009220"/>
    </source>
</evidence>
<gene>
    <name evidence="1" type="ORF">Acife_1141</name>
</gene>
<organism evidence="1 2">
    <name type="scientific">Acidithiobacillus ferrivorans SS3</name>
    <dbReference type="NCBI Taxonomy" id="743299"/>
    <lineage>
        <taxon>Bacteria</taxon>
        <taxon>Pseudomonadati</taxon>
        <taxon>Pseudomonadota</taxon>
        <taxon>Acidithiobacillia</taxon>
        <taxon>Acidithiobacillales</taxon>
        <taxon>Acidithiobacillaceae</taxon>
        <taxon>Acidithiobacillus</taxon>
    </lineage>
</organism>
<dbReference type="AlphaFoldDB" id="G0JP75"/>
<name>G0JP75_9PROT</name>
<dbReference type="HOGENOM" id="CLU_3039399_0_0_6"/>
<dbReference type="Proteomes" id="UP000009220">
    <property type="component" value="Chromosome"/>
</dbReference>
<dbReference type="KEGG" id="afi:Acife_1141"/>
<reference evidence="1 2" key="1">
    <citation type="journal article" date="2011" name="J. Bacteriol.">
        <title>Draft genome of the psychrotolerant acidophile Acidithiobacillus ferrivorans SS3.</title>
        <authorList>
            <person name="Liljeqvist M."/>
            <person name="Valdes J."/>
            <person name="Holmes D.S."/>
            <person name="Dopson M."/>
        </authorList>
    </citation>
    <scope>NUCLEOTIDE SEQUENCE [LARGE SCALE GENOMIC DNA]</scope>
    <source>
        <strain evidence="1 2">SS3</strain>
    </source>
</reference>
<proteinExistence type="predicted"/>
<dbReference type="EMBL" id="CP002985">
    <property type="protein sequence ID" value="AEM47306.1"/>
    <property type="molecule type" value="Genomic_DNA"/>
</dbReference>